<dbReference type="Proteomes" id="UP001595526">
    <property type="component" value="Unassembled WGS sequence"/>
</dbReference>
<sequence>MDTKNSFSSTLSLLIAMGVTIGSACNRPSSPGDAGDNNRSTSSTSEPPSQSADSSCYLYVNGRDSAWLQLSLQDGSVSGTLRFDNYEIDGSRGTVHGDTSGDTLFVQYDYQAEGMRSVTEEAFLQRGGALIRGAGDREEHENVYRFTDRATIDFTDGQIFQPVSCNKN</sequence>
<reference evidence="3" key="1">
    <citation type="journal article" date="2019" name="Int. J. Syst. Evol. Microbiol.">
        <title>The Global Catalogue of Microorganisms (GCM) 10K type strain sequencing project: providing services to taxonomists for standard genome sequencing and annotation.</title>
        <authorList>
            <consortium name="The Broad Institute Genomics Platform"/>
            <consortium name="The Broad Institute Genome Sequencing Center for Infectious Disease"/>
            <person name="Wu L."/>
            <person name="Ma J."/>
        </authorList>
    </citation>
    <scope>NUCLEOTIDE SEQUENCE [LARGE SCALE GENOMIC DNA]</scope>
    <source>
        <strain evidence="3">KCTC 52416</strain>
    </source>
</reference>
<feature type="region of interest" description="Disordered" evidence="1">
    <location>
        <begin position="26"/>
        <end position="55"/>
    </location>
</feature>
<proteinExistence type="predicted"/>
<dbReference type="PROSITE" id="PS51257">
    <property type="entry name" value="PROKAR_LIPOPROTEIN"/>
    <property type="match status" value="1"/>
</dbReference>
<protein>
    <recommendedName>
        <fullName evidence="4">Lipoprotein</fullName>
    </recommendedName>
</protein>
<evidence type="ECO:0000256" key="1">
    <source>
        <dbReference type="SAM" id="MobiDB-lite"/>
    </source>
</evidence>
<evidence type="ECO:0000313" key="2">
    <source>
        <dbReference type="EMBL" id="MFC3198818.1"/>
    </source>
</evidence>
<gene>
    <name evidence="2" type="ORF">ACFOET_14445</name>
</gene>
<dbReference type="EMBL" id="JBHRTA010000038">
    <property type="protein sequence ID" value="MFC3198818.1"/>
    <property type="molecule type" value="Genomic_DNA"/>
</dbReference>
<dbReference type="RefSeq" id="WP_379023839.1">
    <property type="nucleotide sequence ID" value="NZ_JBHRTA010000038.1"/>
</dbReference>
<feature type="compositionally biased region" description="Low complexity" evidence="1">
    <location>
        <begin position="40"/>
        <end position="55"/>
    </location>
</feature>
<name>A0ABV7JR94_9SPHI</name>
<keyword evidence="3" id="KW-1185">Reference proteome</keyword>
<evidence type="ECO:0000313" key="3">
    <source>
        <dbReference type="Proteomes" id="UP001595526"/>
    </source>
</evidence>
<organism evidence="2 3">
    <name type="scientific">Parapedobacter deserti</name>
    <dbReference type="NCBI Taxonomy" id="1912957"/>
    <lineage>
        <taxon>Bacteria</taxon>
        <taxon>Pseudomonadati</taxon>
        <taxon>Bacteroidota</taxon>
        <taxon>Sphingobacteriia</taxon>
        <taxon>Sphingobacteriales</taxon>
        <taxon>Sphingobacteriaceae</taxon>
        <taxon>Parapedobacter</taxon>
    </lineage>
</organism>
<comment type="caution">
    <text evidence="2">The sequence shown here is derived from an EMBL/GenBank/DDBJ whole genome shotgun (WGS) entry which is preliminary data.</text>
</comment>
<accession>A0ABV7JR94</accession>
<evidence type="ECO:0008006" key="4">
    <source>
        <dbReference type="Google" id="ProtNLM"/>
    </source>
</evidence>